<proteinExistence type="predicted"/>
<dbReference type="Proteomes" id="UP000036681">
    <property type="component" value="Unplaced"/>
</dbReference>
<dbReference type="WBParaSite" id="ALUE_0000076701-mRNA-1">
    <property type="protein sequence ID" value="ALUE_0000076701-mRNA-1"/>
    <property type="gene ID" value="ALUE_0000076701"/>
</dbReference>
<protein>
    <submittedName>
        <fullName evidence="2">Transposase</fullName>
    </submittedName>
</protein>
<accession>A0A0M3HGX2</accession>
<organism evidence="1 2">
    <name type="scientific">Ascaris lumbricoides</name>
    <name type="common">Giant roundworm</name>
    <dbReference type="NCBI Taxonomy" id="6252"/>
    <lineage>
        <taxon>Eukaryota</taxon>
        <taxon>Metazoa</taxon>
        <taxon>Ecdysozoa</taxon>
        <taxon>Nematoda</taxon>
        <taxon>Chromadorea</taxon>
        <taxon>Rhabditida</taxon>
        <taxon>Spirurina</taxon>
        <taxon>Ascaridomorpha</taxon>
        <taxon>Ascaridoidea</taxon>
        <taxon>Ascarididae</taxon>
        <taxon>Ascaris</taxon>
    </lineage>
</organism>
<evidence type="ECO:0000313" key="1">
    <source>
        <dbReference type="Proteomes" id="UP000036681"/>
    </source>
</evidence>
<evidence type="ECO:0000313" key="2">
    <source>
        <dbReference type="WBParaSite" id="ALUE_0000076701-mRNA-1"/>
    </source>
</evidence>
<keyword evidence="1" id="KW-1185">Reference proteome</keyword>
<name>A0A0M3HGX2_ASCLU</name>
<reference evidence="2" key="1">
    <citation type="submission" date="2017-02" db="UniProtKB">
        <authorList>
            <consortium name="WormBaseParasite"/>
        </authorList>
    </citation>
    <scope>IDENTIFICATION</scope>
</reference>
<dbReference type="AlphaFoldDB" id="A0A0M3HGX2"/>
<sequence length="51" mass="5736">MVSEKVLAGDVDMSNVHQFSAEEGSIWDAERLRLEVSIVGYMQSYESKRSA</sequence>